<protein>
    <submittedName>
        <fullName evidence="2">Uncharacterized protein</fullName>
    </submittedName>
</protein>
<feature type="compositionally biased region" description="Polar residues" evidence="1">
    <location>
        <begin position="147"/>
        <end position="157"/>
    </location>
</feature>
<dbReference type="PaxDb" id="35128-Thaps11724"/>
<evidence type="ECO:0000256" key="1">
    <source>
        <dbReference type="SAM" id="MobiDB-lite"/>
    </source>
</evidence>
<dbReference type="EMBL" id="CM000653">
    <property type="protein sequence ID" value="EED87607.1"/>
    <property type="molecule type" value="Genomic_DNA"/>
</dbReference>
<dbReference type="KEGG" id="tps:THAPSDRAFT_11724"/>
<accession>B8CFD2</accession>
<name>B8CFD2_THAPS</name>
<feature type="region of interest" description="Disordered" evidence="1">
    <location>
        <begin position="70"/>
        <end position="171"/>
    </location>
</feature>
<dbReference type="Proteomes" id="UP000001449">
    <property type="component" value="Chromosome 22"/>
</dbReference>
<sequence length="302" mass="32898">MRYVSVNDMFARIMESIQENMEHLQGHLQAIDERLSAVKRSRGRLSSCSRVGTIVDTPSPSLAQSVISRDPASTADPLMSHDPSPSPAKHHHTGSIRSQDPPAFPSPHSSLSLAPPLNNVGRSASRGATAVGLRSTEWSIQRRGAVGSTNPSGANPTQPAPLPPSHSRPTILTPSSPHFPEFWFHGRPTGTYNFGIEPAHFGTVDLLSLGVDDSFSTPILHAHRELMLRWEQGKGSIGPPLSKIANQSEWSRITNLKDYSSVIRWYNNLLKACAPFNITLMPFEAITLDRGYEGLSIPGVGY</sequence>
<dbReference type="InParanoid" id="B8CFD2"/>
<dbReference type="RefSeq" id="XP_002294827.1">
    <property type="nucleotide sequence ID" value="XM_002294791.1"/>
</dbReference>
<organism evidence="2 3">
    <name type="scientific">Thalassiosira pseudonana</name>
    <name type="common">Marine diatom</name>
    <name type="synonym">Cyclotella nana</name>
    <dbReference type="NCBI Taxonomy" id="35128"/>
    <lineage>
        <taxon>Eukaryota</taxon>
        <taxon>Sar</taxon>
        <taxon>Stramenopiles</taxon>
        <taxon>Ochrophyta</taxon>
        <taxon>Bacillariophyta</taxon>
        <taxon>Coscinodiscophyceae</taxon>
        <taxon>Thalassiosirophycidae</taxon>
        <taxon>Thalassiosirales</taxon>
        <taxon>Thalassiosiraceae</taxon>
        <taxon>Thalassiosira</taxon>
    </lineage>
</organism>
<dbReference type="GeneID" id="7442801"/>
<evidence type="ECO:0000313" key="3">
    <source>
        <dbReference type="Proteomes" id="UP000001449"/>
    </source>
</evidence>
<dbReference type="AlphaFoldDB" id="B8CFD2"/>
<keyword evidence="3" id="KW-1185">Reference proteome</keyword>
<gene>
    <name evidence="2" type="ORF">THAPSDRAFT_11724</name>
</gene>
<reference evidence="2 3" key="1">
    <citation type="journal article" date="2004" name="Science">
        <title>The genome of the diatom Thalassiosira pseudonana: ecology, evolution, and metabolism.</title>
        <authorList>
            <person name="Armbrust E.V."/>
            <person name="Berges J.A."/>
            <person name="Bowler C."/>
            <person name="Green B.R."/>
            <person name="Martinez D."/>
            <person name="Putnam N.H."/>
            <person name="Zhou S."/>
            <person name="Allen A.E."/>
            <person name="Apt K.E."/>
            <person name="Bechner M."/>
            <person name="Brzezinski M.A."/>
            <person name="Chaal B.K."/>
            <person name="Chiovitti A."/>
            <person name="Davis A.K."/>
            <person name="Demarest M.S."/>
            <person name="Detter J.C."/>
            <person name="Glavina T."/>
            <person name="Goodstein D."/>
            <person name="Hadi M.Z."/>
            <person name="Hellsten U."/>
            <person name="Hildebrand M."/>
            <person name="Jenkins B.D."/>
            <person name="Jurka J."/>
            <person name="Kapitonov V.V."/>
            <person name="Kroger N."/>
            <person name="Lau W.W."/>
            <person name="Lane T.W."/>
            <person name="Larimer F.W."/>
            <person name="Lippmeier J.C."/>
            <person name="Lucas S."/>
            <person name="Medina M."/>
            <person name="Montsant A."/>
            <person name="Obornik M."/>
            <person name="Parker M.S."/>
            <person name="Palenik B."/>
            <person name="Pazour G.J."/>
            <person name="Richardson P.M."/>
            <person name="Rynearson T.A."/>
            <person name="Saito M.A."/>
            <person name="Schwartz D.C."/>
            <person name="Thamatrakoln K."/>
            <person name="Valentin K."/>
            <person name="Vardi A."/>
            <person name="Wilkerson F.P."/>
            <person name="Rokhsar D.S."/>
        </authorList>
    </citation>
    <scope>NUCLEOTIDE SEQUENCE [LARGE SCALE GENOMIC DNA]</scope>
    <source>
        <strain evidence="2 3">CCMP1335</strain>
    </source>
</reference>
<dbReference type="HOGENOM" id="CLU_922848_0_0_1"/>
<proteinExistence type="predicted"/>
<evidence type="ECO:0000313" key="2">
    <source>
        <dbReference type="EMBL" id="EED87607.1"/>
    </source>
</evidence>
<reference evidence="2 3" key="2">
    <citation type="journal article" date="2008" name="Nature">
        <title>The Phaeodactylum genome reveals the evolutionary history of diatom genomes.</title>
        <authorList>
            <person name="Bowler C."/>
            <person name="Allen A.E."/>
            <person name="Badger J.H."/>
            <person name="Grimwood J."/>
            <person name="Jabbari K."/>
            <person name="Kuo A."/>
            <person name="Maheswari U."/>
            <person name="Martens C."/>
            <person name="Maumus F."/>
            <person name="Otillar R.P."/>
            <person name="Rayko E."/>
            <person name="Salamov A."/>
            <person name="Vandepoele K."/>
            <person name="Beszteri B."/>
            <person name="Gruber A."/>
            <person name="Heijde M."/>
            <person name="Katinka M."/>
            <person name="Mock T."/>
            <person name="Valentin K."/>
            <person name="Verret F."/>
            <person name="Berges J.A."/>
            <person name="Brownlee C."/>
            <person name="Cadoret J.P."/>
            <person name="Chiovitti A."/>
            <person name="Choi C.J."/>
            <person name="Coesel S."/>
            <person name="De Martino A."/>
            <person name="Detter J.C."/>
            <person name="Durkin C."/>
            <person name="Falciatore A."/>
            <person name="Fournet J."/>
            <person name="Haruta M."/>
            <person name="Huysman M.J."/>
            <person name="Jenkins B.D."/>
            <person name="Jiroutova K."/>
            <person name="Jorgensen R.E."/>
            <person name="Joubert Y."/>
            <person name="Kaplan A."/>
            <person name="Kroger N."/>
            <person name="Kroth P.G."/>
            <person name="La Roche J."/>
            <person name="Lindquist E."/>
            <person name="Lommer M."/>
            <person name="Martin-Jezequel V."/>
            <person name="Lopez P.J."/>
            <person name="Lucas S."/>
            <person name="Mangogna M."/>
            <person name="McGinnis K."/>
            <person name="Medlin L.K."/>
            <person name="Montsant A."/>
            <person name="Oudot-Le Secq M.P."/>
            <person name="Napoli C."/>
            <person name="Obornik M."/>
            <person name="Parker M.S."/>
            <person name="Petit J.L."/>
            <person name="Porcel B.M."/>
            <person name="Poulsen N."/>
            <person name="Robison M."/>
            <person name="Rychlewski L."/>
            <person name="Rynearson T.A."/>
            <person name="Schmutz J."/>
            <person name="Shapiro H."/>
            <person name="Siaut M."/>
            <person name="Stanley M."/>
            <person name="Sussman M.R."/>
            <person name="Taylor A.R."/>
            <person name="Vardi A."/>
            <person name="von Dassow P."/>
            <person name="Vyverman W."/>
            <person name="Willis A."/>
            <person name="Wyrwicz L.S."/>
            <person name="Rokhsar D.S."/>
            <person name="Weissenbach J."/>
            <person name="Armbrust E.V."/>
            <person name="Green B.R."/>
            <person name="Van de Peer Y."/>
            <person name="Grigoriev I.V."/>
        </authorList>
    </citation>
    <scope>NUCLEOTIDE SEQUENCE [LARGE SCALE GENOMIC DNA]</scope>
    <source>
        <strain evidence="2 3">CCMP1335</strain>
    </source>
</reference>
<feature type="compositionally biased region" description="Low complexity" evidence="1">
    <location>
        <begin position="106"/>
        <end position="117"/>
    </location>
</feature>